<proteinExistence type="predicted"/>
<dbReference type="Gene3D" id="3.30.70.270">
    <property type="match status" value="2"/>
</dbReference>
<dbReference type="Gene3D" id="3.10.10.10">
    <property type="entry name" value="HIV Type 1 Reverse Transcriptase, subunit A, domain 1"/>
    <property type="match status" value="1"/>
</dbReference>
<dbReference type="Pfam" id="PF17919">
    <property type="entry name" value="RT_RNaseH_2"/>
    <property type="match status" value="1"/>
</dbReference>
<dbReference type="InterPro" id="IPR043128">
    <property type="entry name" value="Rev_trsase/Diguanyl_cyclase"/>
</dbReference>
<evidence type="ECO:0000256" key="6">
    <source>
        <dbReference type="ARBA" id="ARBA00022801"/>
    </source>
</evidence>
<evidence type="ECO:0000256" key="3">
    <source>
        <dbReference type="ARBA" id="ARBA00022695"/>
    </source>
</evidence>
<dbReference type="InterPro" id="IPR041577">
    <property type="entry name" value="RT_RNaseH_2"/>
</dbReference>
<keyword evidence="2" id="KW-0808">Transferase</keyword>
<evidence type="ECO:0000313" key="10">
    <source>
        <dbReference type="Proteomes" id="UP000288805"/>
    </source>
</evidence>
<dbReference type="GO" id="GO:0008233">
    <property type="term" value="F:peptidase activity"/>
    <property type="evidence" value="ECO:0007669"/>
    <property type="project" value="UniProtKB-KW"/>
</dbReference>
<keyword evidence="3" id="KW-0548">Nucleotidyltransferase</keyword>
<dbReference type="Pfam" id="PF00078">
    <property type="entry name" value="RVT_1"/>
    <property type="match status" value="1"/>
</dbReference>
<dbReference type="PROSITE" id="PS50878">
    <property type="entry name" value="RT_POL"/>
    <property type="match status" value="1"/>
</dbReference>
<dbReference type="InterPro" id="IPR000477">
    <property type="entry name" value="RT_dom"/>
</dbReference>
<dbReference type="GO" id="GO:0004519">
    <property type="term" value="F:endonuclease activity"/>
    <property type="evidence" value="ECO:0007669"/>
    <property type="project" value="UniProtKB-KW"/>
</dbReference>
<evidence type="ECO:0000256" key="1">
    <source>
        <dbReference type="ARBA" id="ARBA00022670"/>
    </source>
</evidence>
<evidence type="ECO:0000256" key="7">
    <source>
        <dbReference type="ARBA" id="ARBA00022918"/>
    </source>
</evidence>
<dbReference type="SUPFAM" id="SSF56672">
    <property type="entry name" value="DNA/RNA polymerases"/>
    <property type="match status" value="1"/>
</dbReference>
<dbReference type="AlphaFoldDB" id="A0A438F0A8"/>
<name>A0A438F0A8_VITVI</name>
<feature type="domain" description="Reverse transcriptase" evidence="8">
    <location>
        <begin position="17"/>
        <end position="216"/>
    </location>
</feature>
<dbReference type="PANTHER" id="PTHR33064">
    <property type="entry name" value="POL PROTEIN"/>
    <property type="match status" value="1"/>
</dbReference>
<dbReference type="CDD" id="cd01647">
    <property type="entry name" value="RT_LTR"/>
    <property type="match status" value="1"/>
</dbReference>
<evidence type="ECO:0000256" key="2">
    <source>
        <dbReference type="ARBA" id="ARBA00022679"/>
    </source>
</evidence>
<comment type="caution">
    <text evidence="9">The sequence shown here is derived from an EMBL/GenBank/DDBJ whole genome shotgun (WGS) entry which is preliminary data.</text>
</comment>
<dbReference type="InterPro" id="IPR043502">
    <property type="entry name" value="DNA/RNA_pol_sf"/>
</dbReference>
<dbReference type="InterPro" id="IPR051320">
    <property type="entry name" value="Viral_Replic_Matur_Polypro"/>
</dbReference>
<dbReference type="GO" id="GO:0003964">
    <property type="term" value="F:RNA-directed DNA polymerase activity"/>
    <property type="evidence" value="ECO:0007669"/>
    <property type="project" value="UniProtKB-KW"/>
</dbReference>
<reference evidence="9 10" key="1">
    <citation type="journal article" date="2018" name="PLoS Genet.">
        <title>Population sequencing reveals clonal diversity and ancestral inbreeding in the grapevine cultivar Chardonnay.</title>
        <authorList>
            <person name="Roach M.J."/>
            <person name="Johnson D.L."/>
            <person name="Bohlmann J."/>
            <person name="van Vuuren H.J."/>
            <person name="Jones S.J."/>
            <person name="Pretorius I.S."/>
            <person name="Schmidt S.A."/>
            <person name="Borneman A.R."/>
        </authorList>
    </citation>
    <scope>NUCLEOTIDE SEQUENCE [LARGE SCALE GENOMIC DNA]</scope>
    <source>
        <strain evidence="10">cv. Chardonnay</strain>
        <tissue evidence="9">Leaf</tissue>
    </source>
</reference>
<evidence type="ECO:0000256" key="5">
    <source>
        <dbReference type="ARBA" id="ARBA00022759"/>
    </source>
</evidence>
<keyword evidence="7" id="KW-0695">RNA-directed DNA polymerase</keyword>
<dbReference type="PANTHER" id="PTHR33064:SF37">
    <property type="entry name" value="RIBONUCLEASE H"/>
    <property type="match status" value="1"/>
</dbReference>
<keyword evidence="5" id="KW-0255">Endonuclease</keyword>
<sequence>MNKDLLSYCEKEIQDLMDKKLIRKSKSPWSCSAFYVQKQAELERGTPRLVINYKPLNDVLRWIRYPIPNKKDLLQRLGKSKVFSKFDMKSGFWQIQIAEKDRYKTAFVVPFGHYEWNVMPFGLKNAPSEFQNIMNEIFNQFSDFIIVYIDDVLIYSDSVEQHWKHLNSKIPRSSYSPRNIHQGTFTPIQRSIEFADKFPDEIKDKKQLQRFLGSLNYVSDFIQDLSQLCAPLRQRLKKNPVPWNEDHTKIVKIVKSRVKTLPCLALADHKAFKIVETDASDIGFGGILKQRSNNQELIHKTMAPKTEKQSFKKSSSYMKPHSVLSEKFKPLYYDFASRSQGSTSDPNPPILKHPSSPVVEEGNISGSLPLARCRTLEKKLEIANFHKKDISQAPFSPLEIGEKKPFTPLVDEKLSKDEQECIIFRMFHEGDLHIYFSAIPGLSVPGLNLTKEMEFDGSKLCRSCTEPLLHQQDNKPICNCNRNFTISRACIDLQYYQPINLAFNGEVLILTPEKLLDYGLVYQLICSDPSQASNFGRKVNLSLTQGFKLNKKFADAIFISKAPEWISRGNVIPAQHYVNIHYQNRRPTLLSSPLVQSDICGEPIIKQIKHWRARVISRDFEAYPKNMGHLIAADSLHQIFCSKKIDPLPFKSTIQDTQLLMDHRSEYIPP</sequence>
<organism evidence="9 10">
    <name type="scientific">Vitis vinifera</name>
    <name type="common">Grape</name>
    <dbReference type="NCBI Taxonomy" id="29760"/>
    <lineage>
        <taxon>Eukaryota</taxon>
        <taxon>Viridiplantae</taxon>
        <taxon>Streptophyta</taxon>
        <taxon>Embryophyta</taxon>
        <taxon>Tracheophyta</taxon>
        <taxon>Spermatophyta</taxon>
        <taxon>Magnoliopsida</taxon>
        <taxon>eudicotyledons</taxon>
        <taxon>Gunneridae</taxon>
        <taxon>Pentapetalae</taxon>
        <taxon>rosids</taxon>
        <taxon>Vitales</taxon>
        <taxon>Vitaceae</taxon>
        <taxon>Viteae</taxon>
        <taxon>Vitis</taxon>
    </lineage>
</organism>
<keyword evidence="1" id="KW-0645">Protease</keyword>
<dbReference type="Proteomes" id="UP000288805">
    <property type="component" value="Unassembled WGS sequence"/>
</dbReference>
<keyword evidence="6" id="KW-0378">Hydrolase</keyword>
<protein>
    <submittedName>
        <fullName evidence="9">Enzymatic polyprotein</fullName>
    </submittedName>
</protein>
<dbReference type="FunFam" id="3.10.10.10:FF:000007">
    <property type="entry name" value="Retrovirus-related Pol polyprotein from transposon 17.6-like Protein"/>
    <property type="match status" value="1"/>
</dbReference>
<dbReference type="EMBL" id="QGNW01001146">
    <property type="protein sequence ID" value="RVW53444.1"/>
    <property type="molecule type" value="Genomic_DNA"/>
</dbReference>
<gene>
    <name evidence="9" type="primary">ORF_3</name>
    <name evidence="9" type="ORF">CK203_095671</name>
</gene>
<keyword evidence="4" id="KW-0540">Nuclease</keyword>
<evidence type="ECO:0000313" key="9">
    <source>
        <dbReference type="EMBL" id="RVW53444.1"/>
    </source>
</evidence>
<accession>A0A438F0A8</accession>
<dbReference type="GO" id="GO:0006508">
    <property type="term" value="P:proteolysis"/>
    <property type="evidence" value="ECO:0007669"/>
    <property type="project" value="UniProtKB-KW"/>
</dbReference>
<evidence type="ECO:0000259" key="8">
    <source>
        <dbReference type="PROSITE" id="PS50878"/>
    </source>
</evidence>
<evidence type="ECO:0000256" key="4">
    <source>
        <dbReference type="ARBA" id="ARBA00022722"/>
    </source>
</evidence>